<dbReference type="InterPro" id="IPR021853">
    <property type="entry name" value="DUF3460"/>
</dbReference>
<evidence type="ECO:0008006" key="3">
    <source>
        <dbReference type="Google" id="ProtNLM"/>
    </source>
</evidence>
<protein>
    <recommendedName>
        <fullName evidence="3">DUF3460 domain-containing protein</fullName>
    </recommendedName>
</protein>
<dbReference type="Proteomes" id="UP000183454">
    <property type="component" value="Unassembled WGS sequence"/>
</dbReference>
<gene>
    <name evidence="1" type="ORF">SAMN05421882_100412</name>
</gene>
<evidence type="ECO:0000313" key="1">
    <source>
        <dbReference type="EMBL" id="SDW15625.1"/>
    </source>
</evidence>
<evidence type="ECO:0000313" key="2">
    <source>
        <dbReference type="Proteomes" id="UP000183454"/>
    </source>
</evidence>
<name>A0A1H2R8I1_9PROT</name>
<sequence length="69" mass="8552">MSKPTIDNYESEHTQFLRELFEKKPHLAEQQKEARAMWWDKKLNQEELKRFTESKVPQSSYVYFDWLKK</sequence>
<dbReference type="Pfam" id="PF11943">
    <property type="entry name" value="DUF3460"/>
    <property type="match status" value="1"/>
</dbReference>
<accession>A0A1H2R8I1</accession>
<dbReference type="AlphaFoldDB" id="A0A1H2R8I1"/>
<dbReference type="EMBL" id="FNNH01000004">
    <property type="protein sequence ID" value="SDW15625.1"/>
    <property type="molecule type" value="Genomic_DNA"/>
</dbReference>
<dbReference type="RefSeq" id="WP_074665108.1">
    <property type="nucleotide sequence ID" value="NZ_FNNH01000004.1"/>
</dbReference>
<reference evidence="1 2" key="1">
    <citation type="submission" date="2016-10" db="EMBL/GenBank/DDBJ databases">
        <authorList>
            <person name="de Groot N.N."/>
        </authorList>
    </citation>
    <scope>NUCLEOTIDE SEQUENCE [LARGE SCALE GENOMIC DNA]</scope>
    <source>
        <strain evidence="1 2">Nm110</strain>
    </source>
</reference>
<organism evidence="1 2">
    <name type="scientific">Nitrosomonas communis</name>
    <dbReference type="NCBI Taxonomy" id="44574"/>
    <lineage>
        <taxon>Bacteria</taxon>
        <taxon>Pseudomonadati</taxon>
        <taxon>Pseudomonadota</taxon>
        <taxon>Betaproteobacteria</taxon>
        <taxon>Nitrosomonadales</taxon>
        <taxon>Nitrosomonadaceae</taxon>
        <taxon>Nitrosomonas</taxon>
    </lineage>
</organism>
<proteinExistence type="predicted"/>